<evidence type="ECO:0000313" key="4">
    <source>
        <dbReference type="Proteomes" id="UP000298017"/>
    </source>
</evidence>
<keyword evidence="2" id="KW-1133">Transmembrane helix</keyword>
<feature type="transmembrane region" description="Helical" evidence="2">
    <location>
        <begin position="175"/>
        <end position="197"/>
    </location>
</feature>
<feature type="transmembrane region" description="Helical" evidence="2">
    <location>
        <begin position="77"/>
        <end position="97"/>
    </location>
</feature>
<evidence type="ECO:0000313" key="3">
    <source>
        <dbReference type="EMBL" id="TFI00937.1"/>
    </source>
</evidence>
<feature type="transmembrane region" description="Helical" evidence="2">
    <location>
        <begin position="255"/>
        <end position="281"/>
    </location>
</feature>
<dbReference type="EMBL" id="SPNK01000007">
    <property type="protein sequence ID" value="TFI00937.1"/>
    <property type="molecule type" value="Genomic_DNA"/>
</dbReference>
<reference evidence="3 4" key="1">
    <citation type="submission" date="2019-03" db="EMBL/GenBank/DDBJ databases">
        <title>Genome Sequencing and Assembly of Various Microbes Isolated from Alder Root Nodule.</title>
        <authorList>
            <person name="Swanson E."/>
            <person name="Sevigny J.L."/>
            <person name="Pesce C."/>
            <person name="Davis I."/>
            <person name="Kleiner V."/>
            <person name="Tisa L."/>
        </authorList>
    </citation>
    <scope>NUCLEOTIDE SEQUENCE [LARGE SCALE GENOMIC DNA]</scope>
    <source>
        <strain evidence="3 4">4R-31</strain>
    </source>
</reference>
<dbReference type="RefSeq" id="WP_135010666.1">
    <property type="nucleotide sequence ID" value="NZ_JAYEXM010000002.1"/>
</dbReference>
<dbReference type="Proteomes" id="UP000298017">
    <property type="component" value="Unassembled WGS sequence"/>
</dbReference>
<gene>
    <name evidence="3" type="ORF">E4P33_07615</name>
</gene>
<sequence length="440" mass="46278">MPSHVHRPGPQVETLRATLRRMGLPLVLEPRARLQGLLGRSAPALLGVLTLLLGDTLMEAAARGLTPAQLEHPSEDVLVALGVGTLVMFSFPVVWWLASLLLRWCPPMVRTVVGVLAVVGLMLLPWLGPVGGGSGFAETLVLLAVVLLGSYLGVGTVTTWAFRRAARELNHLGSMVGRVLPILMLALLFSFFNAEIWQVVAQLSMRRTWAIVGVMAALGIALATLNARDEISQIIRTYDDRSGARDLRFSERVNITAMCVLISLIQVTLLGVVVFVFYVVFGVLSVSPVTATQWIGSPPESLGGVFASLPFTKPLVQVCLVLAAFSALNFIVSIGTDATYRSTFLEPALDEVRRGLDVRDEYRALRAGASPSQDLTAPHGDPSRAADGTASPGAAAPEATPDVSPGAAPGADRAASPPSAVPGANAAGRTLGDVPGGPLA</sequence>
<feature type="transmembrane region" description="Helical" evidence="2">
    <location>
        <begin position="315"/>
        <end position="335"/>
    </location>
</feature>
<feature type="transmembrane region" description="Helical" evidence="2">
    <location>
        <begin position="109"/>
        <end position="128"/>
    </location>
</feature>
<proteinExistence type="predicted"/>
<name>A0AAX2SAC7_KOCRH</name>
<keyword evidence="2" id="KW-0812">Transmembrane</keyword>
<evidence type="ECO:0008006" key="5">
    <source>
        <dbReference type="Google" id="ProtNLM"/>
    </source>
</evidence>
<evidence type="ECO:0000256" key="1">
    <source>
        <dbReference type="SAM" id="MobiDB-lite"/>
    </source>
</evidence>
<feature type="compositionally biased region" description="Low complexity" evidence="1">
    <location>
        <begin position="385"/>
        <end position="397"/>
    </location>
</feature>
<keyword evidence="2" id="KW-0472">Membrane</keyword>
<feature type="transmembrane region" description="Helical" evidence="2">
    <location>
        <begin position="209"/>
        <end position="227"/>
    </location>
</feature>
<accession>A0AAX2SAC7</accession>
<comment type="caution">
    <text evidence="3">The sequence shown here is derived from an EMBL/GenBank/DDBJ whole genome shotgun (WGS) entry which is preliminary data.</text>
</comment>
<evidence type="ECO:0000256" key="2">
    <source>
        <dbReference type="SAM" id="Phobius"/>
    </source>
</evidence>
<feature type="transmembrane region" description="Helical" evidence="2">
    <location>
        <begin position="140"/>
        <end position="163"/>
    </location>
</feature>
<feature type="region of interest" description="Disordered" evidence="1">
    <location>
        <begin position="367"/>
        <end position="440"/>
    </location>
</feature>
<dbReference type="AlphaFoldDB" id="A0AAX2SAC7"/>
<keyword evidence="4" id="KW-1185">Reference proteome</keyword>
<organism evidence="3 4">
    <name type="scientific">Kocuria rhizophila</name>
    <dbReference type="NCBI Taxonomy" id="72000"/>
    <lineage>
        <taxon>Bacteria</taxon>
        <taxon>Bacillati</taxon>
        <taxon>Actinomycetota</taxon>
        <taxon>Actinomycetes</taxon>
        <taxon>Micrococcales</taxon>
        <taxon>Micrococcaceae</taxon>
        <taxon>Kocuria</taxon>
    </lineage>
</organism>
<protein>
    <recommendedName>
        <fullName evidence="5">Integral membrane protein</fullName>
    </recommendedName>
</protein>